<organism evidence="3 4">
    <name type="scientific">Allacma fusca</name>
    <dbReference type="NCBI Taxonomy" id="39272"/>
    <lineage>
        <taxon>Eukaryota</taxon>
        <taxon>Metazoa</taxon>
        <taxon>Ecdysozoa</taxon>
        <taxon>Arthropoda</taxon>
        <taxon>Hexapoda</taxon>
        <taxon>Collembola</taxon>
        <taxon>Symphypleona</taxon>
        <taxon>Sminthuridae</taxon>
        <taxon>Allacma</taxon>
    </lineage>
</organism>
<dbReference type="OrthoDB" id="1740355at2759"/>
<dbReference type="AlphaFoldDB" id="A0A8J2NLE7"/>
<comment type="similarity">
    <text evidence="1">Belongs to the peptidase S8 family.</text>
</comment>
<protein>
    <recommendedName>
        <fullName evidence="5">Subtilisin</fullName>
    </recommendedName>
</protein>
<feature type="region of interest" description="Disordered" evidence="2">
    <location>
        <begin position="39"/>
        <end position="58"/>
    </location>
</feature>
<proteinExistence type="inferred from homology"/>
<reference evidence="3" key="1">
    <citation type="submission" date="2021-06" db="EMBL/GenBank/DDBJ databases">
        <authorList>
            <person name="Hodson N. C."/>
            <person name="Mongue J. A."/>
            <person name="Jaron S. K."/>
        </authorList>
    </citation>
    <scope>NUCLEOTIDE SEQUENCE</scope>
</reference>
<evidence type="ECO:0000256" key="1">
    <source>
        <dbReference type="PROSITE-ProRule" id="PRU01240"/>
    </source>
</evidence>
<evidence type="ECO:0000256" key="2">
    <source>
        <dbReference type="SAM" id="MobiDB-lite"/>
    </source>
</evidence>
<dbReference type="PROSITE" id="PS51892">
    <property type="entry name" value="SUBTILASE"/>
    <property type="match status" value="1"/>
</dbReference>
<keyword evidence="4" id="KW-1185">Reference proteome</keyword>
<evidence type="ECO:0008006" key="5">
    <source>
        <dbReference type="Google" id="ProtNLM"/>
    </source>
</evidence>
<accession>A0A8J2NLE7</accession>
<comment type="caution">
    <text evidence="1">Lacks conserved residue(s) required for the propagation of feature annotation.</text>
</comment>
<dbReference type="EMBL" id="CAJVCH010022532">
    <property type="protein sequence ID" value="CAG7692936.1"/>
    <property type="molecule type" value="Genomic_DNA"/>
</dbReference>
<sequence length="285" mass="30832">MCPDCFRLNSGLGKICVSAANRAALDIFFIQSANIFKSGSPSKSATTAPQLNRNRPGNFRVNSSSSIGFESTGSLLAFSTSDFTTSSGLPKLISSVSIICSKLSGEVIIFLTASLALSFKHFWSLYKFSSSVNSHSLVDLSKLLIKLVHSSGFPEKNVCSHCWTSLNASSIATTFSYSTCFSKTCISISARFLAASKEFDFRDAIVITELNLRNTCSPSYLTSERVSAIHAPEVWAIGYRGEGAVVATIDTGVRGSHEALRDNYRRENGCSKFDHIEVIAAQAVR</sequence>
<dbReference type="Proteomes" id="UP000708208">
    <property type="component" value="Unassembled WGS sequence"/>
</dbReference>
<feature type="compositionally biased region" description="Polar residues" evidence="2">
    <location>
        <begin position="39"/>
        <end position="55"/>
    </location>
</feature>
<name>A0A8J2NLE7_9HEXA</name>
<evidence type="ECO:0000313" key="3">
    <source>
        <dbReference type="EMBL" id="CAG7692936.1"/>
    </source>
</evidence>
<gene>
    <name evidence="3" type="ORF">AFUS01_LOCUS3726</name>
</gene>
<comment type="caution">
    <text evidence="3">The sequence shown here is derived from an EMBL/GenBank/DDBJ whole genome shotgun (WGS) entry which is preliminary data.</text>
</comment>
<evidence type="ECO:0000313" key="4">
    <source>
        <dbReference type="Proteomes" id="UP000708208"/>
    </source>
</evidence>